<gene>
    <name evidence="1" type="ORF">ACH5RR_013391</name>
</gene>
<sequence>MGEFHKNEVGDSGLWSEELDRLPLKQRLKILLARRSFSDLFPDVDSEIDGASSDSPLVANDCFVKKDDGQQCGSKESFPSACSVREGNVGSWSYEQNHIGEQGDCSDQIIEANTVNIDVVPAGNFIGIDNGSLPQSPLSSHDVSVCVQRADHSSSSSFRNPSNYSSGGVLQETEITNDNLAAYFDELDHVVLKERQRMLLSSQMLELTKTSLEGNIAQLSRPATDDFDKQSAGIVKEEAYCVDKELPFAEKSACKMQKTSNSSSSKGVIGALPYHRSSRVWCHWQGNKSVTSGKMTSIQEKDETCSLEEKCSKSGANSGQNILCNKRIVHDSVVQNFINVKLEQVDNDETSLKKISFSHLPLDNMDLVKSEPGLTDDFDKDELDHMLLRDRMKLLSAEVPHSDVFGMEYFLKMVPTGLDCRPIAQESANPLKINRPRKRRKTATDSVETALEEDAPGLLQVLIQKGVSVDEIKLYGEKESDEAVEDLSTEDNFSQLEAVISKIFSQRNSSLLKLAPLRCAKGEKATYCLACLFSLVEQARYLQFRKWPIEWGWCRDLQAFIFVFERHNRIVLERPEYGYATYFFELVDSVPIDWQIKRLVIAMKLTSCSRVTLIENKALVVGEDLTEGEARVLMEYGWIPNTGLGSMLNYCERVVHDRKNEDSSEWRSKIGKLLIDGYNCGCIVSTDVPKKGVEYNFAQTPQIKMETN</sequence>
<evidence type="ECO:0000313" key="1">
    <source>
        <dbReference type="EMBL" id="KAL3525019.1"/>
    </source>
</evidence>
<dbReference type="EMBL" id="JBJUIK010000006">
    <property type="protein sequence ID" value="KAL3525019.1"/>
    <property type="molecule type" value="Genomic_DNA"/>
</dbReference>
<protein>
    <submittedName>
        <fullName evidence="1">Uncharacterized protein</fullName>
    </submittedName>
</protein>
<dbReference type="PANTHER" id="PTHR47871">
    <property type="entry name" value="NAC DOMAIN-CONTAINING PROTEIN 8"/>
    <property type="match status" value="1"/>
</dbReference>
<dbReference type="AlphaFoldDB" id="A0ABD3A190"/>
<keyword evidence="2" id="KW-1185">Reference proteome</keyword>
<dbReference type="PANTHER" id="PTHR47871:SF2">
    <property type="entry name" value="OS03G0221300 PROTEIN"/>
    <property type="match status" value="1"/>
</dbReference>
<evidence type="ECO:0000313" key="2">
    <source>
        <dbReference type="Proteomes" id="UP001630127"/>
    </source>
</evidence>
<proteinExistence type="predicted"/>
<name>A0ABD3A190_9GENT</name>
<organism evidence="1 2">
    <name type="scientific">Cinchona calisaya</name>
    <dbReference type="NCBI Taxonomy" id="153742"/>
    <lineage>
        <taxon>Eukaryota</taxon>
        <taxon>Viridiplantae</taxon>
        <taxon>Streptophyta</taxon>
        <taxon>Embryophyta</taxon>
        <taxon>Tracheophyta</taxon>
        <taxon>Spermatophyta</taxon>
        <taxon>Magnoliopsida</taxon>
        <taxon>eudicotyledons</taxon>
        <taxon>Gunneridae</taxon>
        <taxon>Pentapetalae</taxon>
        <taxon>asterids</taxon>
        <taxon>lamiids</taxon>
        <taxon>Gentianales</taxon>
        <taxon>Rubiaceae</taxon>
        <taxon>Cinchonoideae</taxon>
        <taxon>Cinchoneae</taxon>
        <taxon>Cinchona</taxon>
    </lineage>
</organism>
<dbReference type="Proteomes" id="UP001630127">
    <property type="component" value="Unassembled WGS sequence"/>
</dbReference>
<accession>A0ABD3A190</accession>
<comment type="caution">
    <text evidence="1">The sequence shown here is derived from an EMBL/GenBank/DDBJ whole genome shotgun (WGS) entry which is preliminary data.</text>
</comment>
<reference evidence="1 2" key="1">
    <citation type="submission" date="2024-11" db="EMBL/GenBank/DDBJ databases">
        <title>A near-complete genome assembly of Cinchona calisaya.</title>
        <authorList>
            <person name="Lian D.C."/>
            <person name="Zhao X.W."/>
            <person name="Wei L."/>
        </authorList>
    </citation>
    <scope>NUCLEOTIDE SEQUENCE [LARGE SCALE GENOMIC DNA]</scope>
    <source>
        <tissue evidence="1">Nenye</tissue>
    </source>
</reference>